<dbReference type="InterPro" id="IPR001087">
    <property type="entry name" value="GDSL"/>
</dbReference>
<proteinExistence type="inferred from homology"/>
<dbReference type="OrthoDB" id="1600564at2759"/>
<evidence type="ECO:0000256" key="2">
    <source>
        <dbReference type="ARBA" id="ARBA00022801"/>
    </source>
</evidence>
<feature type="chain" id="PRO_5029908815" evidence="4">
    <location>
        <begin position="26"/>
        <end position="361"/>
    </location>
</feature>
<feature type="signal peptide" evidence="4">
    <location>
        <begin position="1"/>
        <end position="25"/>
    </location>
</feature>
<evidence type="ECO:0000313" key="5">
    <source>
        <dbReference type="EMBL" id="CAA7391503.1"/>
    </source>
</evidence>
<evidence type="ECO:0000256" key="4">
    <source>
        <dbReference type="SAM" id="SignalP"/>
    </source>
</evidence>
<dbReference type="PANTHER" id="PTHR45648">
    <property type="entry name" value="GDSL LIPASE/ACYLHYDROLASE FAMILY PROTEIN (AFU_ORTHOLOGUE AFUA_4G14700)"/>
    <property type="match status" value="1"/>
</dbReference>
<dbReference type="CDD" id="cd01837">
    <property type="entry name" value="SGNH_plant_lipase_like"/>
    <property type="match status" value="1"/>
</dbReference>
<dbReference type="EMBL" id="LR746265">
    <property type="protein sequence ID" value="CAA7391503.1"/>
    <property type="molecule type" value="Genomic_DNA"/>
</dbReference>
<dbReference type="GO" id="GO:0016042">
    <property type="term" value="P:lipid catabolic process"/>
    <property type="evidence" value="ECO:0007669"/>
    <property type="project" value="UniProtKB-KW"/>
</dbReference>
<dbReference type="Gene3D" id="3.40.50.1110">
    <property type="entry name" value="SGNH hydrolase"/>
    <property type="match status" value="1"/>
</dbReference>
<dbReference type="Proteomes" id="UP000663760">
    <property type="component" value="Chromosome 2"/>
</dbReference>
<keyword evidence="4" id="KW-0732">Signal</keyword>
<dbReference type="PANTHER" id="PTHR45648:SF172">
    <property type="entry name" value="(WILD MALAYSIAN BANANA) HYPOTHETICAL PROTEIN"/>
    <property type="match status" value="1"/>
</dbReference>
<keyword evidence="6" id="KW-1185">Reference proteome</keyword>
<gene>
    <name evidence="5" type="ORF">SI8410_02002790</name>
</gene>
<keyword evidence="2" id="KW-0378">Hydrolase</keyword>
<dbReference type="InterPro" id="IPR051058">
    <property type="entry name" value="GDSL_Est/Lipase"/>
</dbReference>
<name>A0A7I8K336_SPIIN</name>
<dbReference type="Pfam" id="PF00657">
    <property type="entry name" value="Lipase_GDSL"/>
    <property type="match status" value="1"/>
</dbReference>
<organism evidence="5 6">
    <name type="scientific">Spirodela intermedia</name>
    <name type="common">Intermediate duckweed</name>
    <dbReference type="NCBI Taxonomy" id="51605"/>
    <lineage>
        <taxon>Eukaryota</taxon>
        <taxon>Viridiplantae</taxon>
        <taxon>Streptophyta</taxon>
        <taxon>Embryophyta</taxon>
        <taxon>Tracheophyta</taxon>
        <taxon>Spermatophyta</taxon>
        <taxon>Magnoliopsida</taxon>
        <taxon>Liliopsida</taxon>
        <taxon>Araceae</taxon>
        <taxon>Lemnoideae</taxon>
        <taxon>Spirodela</taxon>
    </lineage>
</organism>
<dbReference type="InterPro" id="IPR036514">
    <property type="entry name" value="SGNH_hydro_sf"/>
</dbReference>
<sequence>MQGKMGLLLLAAAFSAAVFMQMAVATNVVPAIYVFGDSTADVGNNNFLPGNQAKANFAHNGIDFPGGTPTGRFSNGYNGIDYLAKKLRFKKSPPAYLSITREAMLYRGANFASGGSGILDATGRNISISLNQQIKDYEEITRHLKSRVGATAADRFLSKSLFIFSTGNNDMLGFYTVFGLKNATQQDLLIGQLANQFKNQLQTLYNLGARKFVVFGASRLGCVPTLRRAIPSGECAEDLNKLSQQFNKATEAVLHSLASTLKGFSYSFIKVYDIISVVSSNPTKYGFTDLVSACCGSGKFNAESSCTPNATYCSNRDQYFYWDRLHPTQATSRLISNTAFRGRKYTTPVTVEQLADSRRRY</sequence>
<keyword evidence="3" id="KW-0443">Lipid metabolism</keyword>
<keyword evidence="3" id="KW-0442">Lipid degradation</keyword>
<comment type="similarity">
    <text evidence="1">Belongs to the 'GDSL' lipolytic enzyme family.</text>
</comment>
<evidence type="ECO:0000256" key="1">
    <source>
        <dbReference type="ARBA" id="ARBA00008668"/>
    </source>
</evidence>
<dbReference type="SUPFAM" id="SSF52266">
    <property type="entry name" value="SGNH hydrolase"/>
    <property type="match status" value="1"/>
</dbReference>
<dbReference type="InterPro" id="IPR035669">
    <property type="entry name" value="SGNH_plant_lipase-like"/>
</dbReference>
<evidence type="ECO:0000256" key="3">
    <source>
        <dbReference type="ARBA" id="ARBA00022963"/>
    </source>
</evidence>
<accession>A0A7I8K336</accession>
<dbReference type="GO" id="GO:0016788">
    <property type="term" value="F:hydrolase activity, acting on ester bonds"/>
    <property type="evidence" value="ECO:0007669"/>
    <property type="project" value="InterPro"/>
</dbReference>
<evidence type="ECO:0000313" key="6">
    <source>
        <dbReference type="Proteomes" id="UP000663760"/>
    </source>
</evidence>
<protein>
    <submittedName>
        <fullName evidence="5">Uncharacterized protein</fullName>
    </submittedName>
</protein>
<dbReference type="AlphaFoldDB" id="A0A7I8K336"/>
<reference evidence="5" key="1">
    <citation type="submission" date="2020-02" db="EMBL/GenBank/DDBJ databases">
        <authorList>
            <person name="Scholz U."/>
            <person name="Mascher M."/>
            <person name="Fiebig A."/>
        </authorList>
    </citation>
    <scope>NUCLEOTIDE SEQUENCE</scope>
</reference>